<comment type="caution">
    <text evidence="1">The sequence shown here is derived from an EMBL/GenBank/DDBJ whole genome shotgun (WGS) entry which is preliminary data.</text>
</comment>
<gene>
    <name evidence="1" type="ORF">PLEPLA_LOCUS29718</name>
</gene>
<feature type="non-terminal residue" evidence="1">
    <location>
        <position position="135"/>
    </location>
</feature>
<reference evidence="1" key="1">
    <citation type="submission" date="2020-03" db="EMBL/GenBank/DDBJ databases">
        <authorList>
            <person name="Weist P."/>
        </authorList>
    </citation>
    <scope>NUCLEOTIDE SEQUENCE</scope>
</reference>
<protein>
    <submittedName>
        <fullName evidence="1">Uncharacterized protein</fullName>
    </submittedName>
</protein>
<sequence>FLWVEVWRLSRPFQDLKCFLRSHYFVARADVFAIIVMLKDPATFIFNALADGRSKHEEVMRSVAWDHFEFKNDLVHCQYCEAIPETGGDKEPALSDTDEGSANTGAAARLAKLARSYLCITATSVPSERVFRRLD</sequence>
<proteinExistence type="predicted"/>
<keyword evidence="2" id="KW-1185">Reference proteome</keyword>
<name>A0A9N7V4I2_PLEPL</name>
<dbReference type="AlphaFoldDB" id="A0A9N7V4I2"/>
<evidence type="ECO:0000313" key="1">
    <source>
        <dbReference type="EMBL" id="CAB1442007.1"/>
    </source>
</evidence>
<dbReference type="Proteomes" id="UP001153269">
    <property type="component" value="Unassembled WGS sequence"/>
</dbReference>
<accession>A0A9N7V4I2</accession>
<evidence type="ECO:0000313" key="2">
    <source>
        <dbReference type="Proteomes" id="UP001153269"/>
    </source>
</evidence>
<dbReference type="EMBL" id="CADEAL010002759">
    <property type="protein sequence ID" value="CAB1442007.1"/>
    <property type="molecule type" value="Genomic_DNA"/>
</dbReference>
<organism evidence="1 2">
    <name type="scientific">Pleuronectes platessa</name>
    <name type="common">European plaice</name>
    <dbReference type="NCBI Taxonomy" id="8262"/>
    <lineage>
        <taxon>Eukaryota</taxon>
        <taxon>Metazoa</taxon>
        <taxon>Chordata</taxon>
        <taxon>Craniata</taxon>
        <taxon>Vertebrata</taxon>
        <taxon>Euteleostomi</taxon>
        <taxon>Actinopterygii</taxon>
        <taxon>Neopterygii</taxon>
        <taxon>Teleostei</taxon>
        <taxon>Neoteleostei</taxon>
        <taxon>Acanthomorphata</taxon>
        <taxon>Carangaria</taxon>
        <taxon>Pleuronectiformes</taxon>
        <taxon>Pleuronectoidei</taxon>
        <taxon>Pleuronectidae</taxon>
        <taxon>Pleuronectes</taxon>
    </lineage>
</organism>